<dbReference type="OrthoDB" id="4484643at2"/>
<dbReference type="RefSeq" id="WP_053068664.1">
    <property type="nucleotide sequence ID" value="NZ_CP015220.1"/>
</dbReference>
<gene>
    <name evidence="3" type="ORF">A3Q41_02389</name>
</gene>
<dbReference type="Proteomes" id="UP000076038">
    <property type="component" value="Chromosome"/>
</dbReference>
<dbReference type="KEGG" id="rhs:A3Q41_02389"/>
<dbReference type="PATRIC" id="fig|1653479.3.peg.2419"/>
<evidence type="ECO:0000256" key="1">
    <source>
        <dbReference type="SAM" id="MobiDB-lite"/>
    </source>
</evidence>
<dbReference type="EMBL" id="CP015220">
    <property type="protein sequence ID" value="AMY23690.1"/>
    <property type="molecule type" value="Genomic_DNA"/>
</dbReference>
<name>A0A143QKV7_RHOFA</name>
<evidence type="ECO:0000313" key="4">
    <source>
        <dbReference type="Proteomes" id="UP000076038"/>
    </source>
</evidence>
<dbReference type="SUPFAM" id="SSF52091">
    <property type="entry name" value="SpoIIaa-like"/>
    <property type="match status" value="1"/>
</dbReference>
<dbReference type="AlphaFoldDB" id="A0A143QKV7"/>
<dbReference type="InterPro" id="IPR036513">
    <property type="entry name" value="STAS_dom_sf"/>
</dbReference>
<proteinExistence type="predicted"/>
<feature type="region of interest" description="Disordered" evidence="1">
    <location>
        <begin position="139"/>
        <end position="159"/>
    </location>
</feature>
<protein>
    <recommendedName>
        <fullName evidence="2">STAS domain-containing protein</fullName>
    </recommendedName>
</protein>
<reference evidence="4" key="2">
    <citation type="submission" date="2016-04" db="EMBL/GenBank/DDBJ databases">
        <title>Complete Genome and Plasmid Sequences for Rhodococcus fascians D188 and Draft Sequences for Rhodococcus spp. Isolates PBTS 1 and PBTS 2.</title>
        <authorList>
            <person name="Stamer R."/>
            <person name="Vereecke D."/>
            <person name="Zhang Y."/>
            <person name="Schilkey F."/>
            <person name="Devitt N."/>
            <person name="Randall J."/>
        </authorList>
    </citation>
    <scope>NUCLEOTIDE SEQUENCE [LARGE SCALE GENOMIC DNA]</scope>
    <source>
        <strain evidence="4">PBTS2</strain>
    </source>
</reference>
<reference evidence="3 4" key="1">
    <citation type="journal article" date="2016" name="Genome Announc.">
        <title>Complete Genome and Plasmid Sequences for Rhodococcus fascians D188 and Draft Sequences for Rhodococcus Isolates PBTS 1 and PBTS 2.</title>
        <authorList>
            <person name="Stamler R.A."/>
            <person name="Vereecke D."/>
            <person name="Zhang Y."/>
            <person name="Schilkey F."/>
            <person name="Devitt N."/>
            <person name="Randall J.J."/>
        </authorList>
    </citation>
    <scope>NUCLEOTIDE SEQUENCE [LARGE SCALE GENOMIC DNA]</scope>
    <source>
        <strain evidence="3 4">PBTS2</strain>
    </source>
</reference>
<dbReference type="Pfam" id="PF01740">
    <property type="entry name" value="STAS"/>
    <property type="match status" value="1"/>
</dbReference>
<evidence type="ECO:0000313" key="3">
    <source>
        <dbReference type="EMBL" id="AMY23690.1"/>
    </source>
</evidence>
<accession>A0A143QKV7</accession>
<sequence>MVFLRSVHSDPESIRLSFCGPDNPEDGAFALSVDELVGGPVVIRIVGSIDRSAIPVVGECVSEAIVCGRSLVVDLLDVEFVDPAVVPVLSAAASRLAAHRCRAIVACTPELQRQLDPSGAHLGTECVRSVADAVRSAVKPARSEQVSNSCTGETPARSA</sequence>
<dbReference type="InterPro" id="IPR002645">
    <property type="entry name" value="STAS_dom"/>
</dbReference>
<dbReference type="Gene3D" id="3.30.750.24">
    <property type="entry name" value="STAS domain"/>
    <property type="match status" value="1"/>
</dbReference>
<dbReference type="PROSITE" id="PS50801">
    <property type="entry name" value="STAS"/>
    <property type="match status" value="1"/>
</dbReference>
<keyword evidence="4" id="KW-1185">Reference proteome</keyword>
<organism evidence="3 4">
    <name type="scientific">Rhodococcoides fascians</name>
    <name type="common">Rhodococcus fascians</name>
    <dbReference type="NCBI Taxonomy" id="1828"/>
    <lineage>
        <taxon>Bacteria</taxon>
        <taxon>Bacillati</taxon>
        <taxon>Actinomycetota</taxon>
        <taxon>Actinomycetes</taxon>
        <taxon>Mycobacteriales</taxon>
        <taxon>Nocardiaceae</taxon>
        <taxon>Rhodococcoides</taxon>
    </lineage>
</organism>
<evidence type="ECO:0000259" key="2">
    <source>
        <dbReference type="PROSITE" id="PS50801"/>
    </source>
</evidence>
<feature type="domain" description="STAS" evidence="2">
    <location>
        <begin position="39"/>
        <end position="141"/>
    </location>
</feature>